<dbReference type="Proteomes" id="UP000324222">
    <property type="component" value="Unassembled WGS sequence"/>
</dbReference>
<sequence length="96" mass="10834">MSKFLALSKELHISLMSGGTATERGGCEIMFLLLVLNPHESLVQVTRLPRLLLVKNGYELRVSLVQRGSRSDGRGVSKLRLVYIVWLLVRNSKIDR</sequence>
<dbReference type="EMBL" id="VSRR010148936">
    <property type="protein sequence ID" value="MPD06014.1"/>
    <property type="molecule type" value="Genomic_DNA"/>
</dbReference>
<protein>
    <submittedName>
        <fullName evidence="1">Uncharacterized protein</fullName>
    </submittedName>
</protein>
<evidence type="ECO:0000313" key="2">
    <source>
        <dbReference type="Proteomes" id="UP000324222"/>
    </source>
</evidence>
<reference evidence="1 2" key="1">
    <citation type="submission" date="2019-05" db="EMBL/GenBank/DDBJ databases">
        <title>Another draft genome of Portunus trituberculatus and its Hox gene families provides insights of decapod evolution.</title>
        <authorList>
            <person name="Jeong J.-H."/>
            <person name="Song I."/>
            <person name="Kim S."/>
            <person name="Choi T."/>
            <person name="Kim D."/>
            <person name="Ryu S."/>
            <person name="Kim W."/>
        </authorList>
    </citation>
    <scope>NUCLEOTIDE SEQUENCE [LARGE SCALE GENOMIC DNA]</scope>
    <source>
        <tissue evidence="1">Muscle</tissue>
    </source>
</reference>
<dbReference type="AlphaFoldDB" id="A0A5B7KGR6"/>
<organism evidence="1 2">
    <name type="scientific">Portunus trituberculatus</name>
    <name type="common">Swimming crab</name>
    <name type="synonym">Neptunus trituberculatus</name>
    <dbReference type="NCBI Taxonomy" id="210409"/>
    <lineage>
        <taxon>Eukaryota</taxon>
        <taxon>Metazoa</taxon>
        <taxon>Ecdysozoa</taxon>
        <taxon>Arthropoda</taxon>
        <taxon>Crustacea</taxon>
        <taxon>Multicrustacea</taxon>
        <taxon>Malacostraca</taxon>
        <taxon>Eumalacostraca</taxon>
        <taxon>Eucarida</taxon>
        <taxon>Decapoda</taxon>
        <taxon>Pleocyemata</taxon>
        <taxon>Brachyura</taxon>
        <taxon>Eubrachyura</taxon>
        <taxon>Portunoidea</taxon>
        <taxon>Portunidae</taxon>
        <taxon>Portuninae</taxon>
        <taxon>Portunus</taxon>
    </lineage>
</organism>
<keyword evidence="2" id="KW-1185">Reference proteome</keyword>
<evidence type="ECO:0000313" key="1">
    <source>
        <dbReference type="EMBL" id="MPD06014.1"/>
    </source>
</evidence>
<proteinExistence type="predicted"/>
<gene>
    <name evidence="1" type="ORF">E2C01_101792</name>
</gene>
<name>A0A5B7KGR6_PORTR</name>
<accession>A0A5B7KGR6</accession>
<comment type="caution">
    <text evidence="1">The sequence shown here is derived from an EMBL/GenBank/DDBJ whole genome shotgun (WGS) entry which is preliminary data.</text>
</comment>